<keyword evidence="1" id="KW-0862">Zinc</keyword>
<dbReference type="GO" id="GO:0003676">
    <property type="term" value="F:nucleic acid binding"/>
    <property type="evidence" value="ECO:0007669"/>
    <property type="project" value="InterPro"/>
</dbReference>
<dbReference type="EMBL" id="CP133618">
    <property type="protein sequence ID" value="WMV38099.1"/>
    <property type="molecule type" value="Genomic_DNA"/>
</dbReference>
<reference evidence="4" key="1">
    <citation type="submission" date="2023-08" db="EMBL/GenBank/DDBJ databases">
        <title>A de novo genome assembly of Solanum verrucosum Schlechtendal, a Mexican diploid species geographically isolated from the other diploid A-genome species in potato relatives.</title>
        <authorList>
            <person name="Hosaka K."/>
        </authorList>
    </citation>
    <scope>NUCLEOTIDE SEQUENCE</scope>
    <source>
        <tissue evidence="4">Young leaves</tissue>
    </source>
</reference>
<dbReference type="InterPro" id="IPR001878">
    <property type="entry name" value="Znf_CCHC"/>
</dbReference>
<dbReference type="GO" id="GO:0008270">
    <property type="term" value="F:zinc ion binding"/>
    <property type="evidence" value="ECO:0007669"/>
    <property type="project" value="UniProtKB-KW"/>
</dbReference>
<evidence type="ECO:0000259" key="3">
    <source>
        <dbReference type="PROSITE" id="PS50158"/>
    </source>
</evidence>
<dbReference type="PANTHER" id="PTHR46148">
    <property type="entry name" value="CHROMO DOMAIN-CONTAINING PROTEIN"/>
    <property type="match status" value="1"/>
</dbReference>
<dbReference type="SMART" id="SM00343">
    <property type="entry name" value="ZnF_C2HC"/>
    <property type="match status" value="1"/>
</dbReference>
<evidence type="ECO:0000313" key="4">
    <source>
        <dbReference type="EMBL" id="WMV38099.1"/>
    </source>
</evidence>
<proteinExistence type="predicted"/>
<evidence type="ECO:0000256" key="2">
    <source>
        <dbReference type="SAM" id="MobiDB-lite"/>
    </source>
</evidence>
<dbReference type="Pfam" id="PF00098">
    <property type="entry name" value="zf-CCHC"/>
    <property type="match status" value="1"/>
</dbReference>
<name>A0AAF0U2K9_SOLVR</name>
<evidence type="ECO:0000256" key="1">
    <source>
        <dbReference type="PROSITE-ProRule" id="PRU00047"/>
    </source>
</evidence>
<dbReference type="Proteomes" id="UP001234989">
    <property type="component" value="Chromosome 7"/>
</dbReference>
<dbReference type="InterPro" id="IPR023780">
    <property type="entry name" value="Chromo_domain"/>
</dbReference>
<feature type="compositionally biased region" description="Low complexity" evidence="2">
    <location>
        <begin position="42"/>
        <end position="51"/>
    </location>
</feature>
<organism evidence="4 5">
    <name type="scientific">Solanum verrucosum</name>
    <dbReference type="NCBI Taxonomy" id="315347"/>
    <lineage>
        <taxon>Eukaryota</taxon>
        <taxon>Viridiplantae</taxon>
        <taxon>Streptophyta</taxon>
        <taxon>Embryophyta</taxon>
        <taxon>Tracheophyta</taxon>
        <taxon>Spermatophyta</taxon>
        <taxon>Magnoliopsida</taxon>
        <taxon>eudicotyledons</taxon>
        <taxon>Gunneridae</taxon>
        <taxon>Pentapetalae</taxon>
        <taxon>asterids</taxon>
        <taxon>lamiids</taxon>
        <taxon>Solanales</taxon>
        <taxon>Solanaceae</taxon>
        <taxon>Solanoideae</taxon>
        <taxon>Solaneae</taxon>
        <taxon>Solanum</taxon>
    </lineage>
</organism>
<keyword evidence="1" id="KW-0863">Zinc-finger</keyword>
<dbReference type="PANTHER" id="PTHR46148:SF56">
    <property type="entry name" value="RETROTRANSPOSON PROTEIN"/>
    <property type="match status" value="1"/>
</dbReference>
<dbReference type="Gene3D" id="4.10.60.10">
    <property type="entry name" value="Zinc finger, CCHC-type"/>
    <property type="match status" value="1"/>
</dbReference>
<keyword evidence="1" id="KW-0479">Metal-binding</keyword>
<dbReference type="PROSITE" id="PS50158">
    <property type="entry name" value="ZF_CCHC"/>
    <property type="match status" value="1"/>
</dbReference>
<sequence length="194" mass="22030">MSRTKDMQIYLSPISLRALTSCRTTKGNVNRLSFQQRQKGLAPSSASAPAPRNRGEYNGQNSQNFRAKPAQSHGSVAQRGNWAAACAKCGRTHPRKCREGHTCCFKCGQEGHFLKECPKNRQVPTENVGIKDNLSYEEIPIQILDRQVRKLRTKEVASVKVLWRNQIIEEATWEAEEDMKKRYPHLFETGENAD</sequence>
<keyword evidence="5" id="KW-1185">Reference proteome</keyword>
<feature type="region of interest" description="Disordered" evidence="2">
    <location>
        <begin position="35"/>
        <end position="73"/>
    </location>
</feature>
<dbReference type="AlphaFoldDB" id="A0AAF0U2K9"/>
<gene>
    <name evidence="4" type="ORF">MTR67_031484</name>
</gene>
<dbReference type="Pfam" id="PF00385">
    <property type="entry name" value="Chromo"/>
    <property type="match status" value="1"/>
</dbReference>
<feature type="domain" description="CCHC-type" evidence="3">
    <location>
        <begin position="104"/>
        <end position="119"/>
    </location>
</feature>
<accession>A0AAF0U2K9</accession>
<evidence type="ECO:0000313" key="5">
    <source>
        <dbReference type="Proteomes" id="UP001234989"/>
    </source>
</evidence>
<protein>
    <recommendedName>
        <fullName evidence="3">CCHC-type domain-containing protein</fullName>
    </recommendedName>
</protein>